<dbReference type="AlphaFoldDB" id="A0A3N1MFL2"/>
<keyword evidence="1 2" id="KW-0808">Transferase</keyword>
<dbReference type="Gene3D" id="3.40.50.10540">
    <property type="entry name" value="Crotonobetainyl-coa:carnitine coa-transferase, domain 1"/>
    <property type="match status" value="1"/>
</dbReference>
<reference evidence="2 3" key="1">
    <citation type="submission" date="2018-11" db="EMBL/GenBank/DDBJ databases">
        <title>Genomic Encyclopedia of Type Strains, Phase IV (KMG-IV): sequencing the most valuable type-strain genomes for metagenomic binning, comparative biology and taxonomic classification.</title>
        <authorList>
            <person name="Goeker M."/>
        </authorList>
    </citation>
    <scope>NUCLEOTIDE SEQUENCE [LARGE SCALE GENOMIC DNA]</scope>
    <source>
        <strain evidence="2 3">DSM 5900</strain>
    </source>
</reference>
<dbReference type="OrthoDB" id="7457784at2"/>
<comment type="caution">
    <text evidence="2">The sequence shown here is derived from an EMBL/GenBank/DDBJ whole genome shotgun (WGS) entry which is preliminary data.</text>
</comment>
<organism evidence="2 3">
    <name type="scientific">Stella humosa</name>
    <dbReference type="NCBI Taxonomy" id="94"/>
    <lineage>
        <taxon>Bacteria</taxon>
        <taxon>Pseudomonadati</taxon>
        <taxon>Pseudomonadota</taxon>
        <taxon>Alphaproteobacteria</taxon>
        <taxon>Rhodospirillales</taxon>
        <taxon>Stellaceae</taxon>
        <taxon>Stella</taxon>
    </lineage>
</organism>
<evidence type="ECO:0000313" key="3">
    <source>
        <dbReference type="Proteomes" id="UP000278222"/>
    </source>
</evidence>
<dbReference type="InterPro" id="IPR050483">
    <property type="entry name" value="CoA-transferase_III_domain"/>
</dbReference>
<dbReference type="InterPro" id="IPR044855">
    <property type="entry name" value="CoA-Trfase_III_dom3_sf"/>
</dbReference>
<dbReference type="RefSeq" id="WP_123688267.1">
    <property type="nucleotide sequence ID" value="NZ_AP019700.1"/>
</dbReference>
<dbReference type="InterPro" id="IPR023606">
    <property type="entry name" value="CoA-Trfase_III_dom_1_sf"/>
</dbReference>
<proteinExistence type="predicted"/>
<evidence type="ECO:0000256" key="1">
    <source>
        <dbReference type="ARBA" id="ARBA00022679"/>
    </source>
</evidence>
<sequence length="401" mass="43276">MNASTGTLAGIKVIDLTRILSGPYGSQILADHGATVIKVEPPAGDETRDWGPPFRDGTASYFVGVNRNKRSIALDLTKPEGREVLFRLLEDADVLFENFKTGQLAKWGLDYETVLKDRFPRLVYAQISGFGPDGPLGGLPGYDAAVQASSGLMSINGSPESGPVRLGTPIVDLGTGLNAVIGILMALLERQRSGRGQHVECSLYDVGISLLHPHAANYFMSGDPPKLLGNSHPNICPYDQYKTKTRPIFLAVGNDTQFRRLCQVLGVADLPADPRFKSNRDRVAHRAELNRILLDLLLQHDGPALASQLLDAGVPVGPVQSIPEVMDDAHTRHRDMVVEMDGYRGTGIPLKFTRTPGTARTKPPAFGAEGADILAEHGFSAGEIAGLKEAGVLFEERKKGR</sequence>
<dbReference type="InterPro" id="IPR003673">
    <property type="entry name" value="CoA-Trfase_fam_III"/>
</dbReference>
<dbReference type="Proteomes" id="UP000278222">
    <property type="component" value="Unassembled WGS sequence"/>
</dbReference>
<dbReference type="Gene3D" id="3.30.1540.10">
    <property type="entry name" value="formyl-coa transferase, domain 3"/>
    <property type="match status" value="1"/>
</dbReference>
<evidence type="ECO:0000313" key="2">
    <source>
        <dbReference type="EMBL" id="ROQ01517.1"/>
    </source>
</evidence>
<dbReference type="Pfam" id="PF02515">
    <property type="entry name" value="CoA_transf_3"/>
    <property type="match status" value="1"/>
</dbReference>
<protein>
    <submittedName>
        <fullName evidence="2">Crotonobetainyl-CoA:carnitine CoA-transferase CaiB-like acyl-CoA transferase</fullName>
    </submittedName>
</protein>
<gene>
    <name evidence="2" type="ORF">EDC65_0697</name>
</gene>
<dbReference type="PANTHER" id="PTHR48207">
    <property type="entry name" value="SUCCINATE--HYDROXYMETHYLGLUTARATE COA-TRANSFERASE"/>
    <property type="match status" value="1"/>
</dbReference>
<keyword evidence="3" id="KW-1185">Reference proteome</keyword>
<dbReference type="GO" id="GO:0008410">
    <property type="term" value="F:CoA-transferase activity"/>
    <property type="evidence" value="ECO:0007669"/>
    <property type="project" value="TreeGrafter"/>
</dbReference>
<dbReference type="EMBL" id="RJKX01000011">
    <property type="protein sequence ID" value="ROQ01517.1"/>
    <property type="molecule type" value="Genomic_DNA"/>
</dbReference>
<dbReference type="SUPFAM" id="SSF89796">
    <property type="entry name" value="CoA-transferase family III (CaiB/BaiF)"/>
    <property type="match status" value="1"/>
</dbReference>
<dbReference type="PANTHER" id="PTHR48207:SF3">
    <property type="entry name" value="SUCCINATE--HYDROXYMETHYLGLUTARATE COA-TRANSFERASE"/>
    <property type="match status" value="1"/>
</dbReference>
<accession>A0A3N1MFL2</accession>
<name>A0A3N1MFL2_9PROT</name>